<reference evidence="15" key="1">
    <citation type="submission" date="2016-10" db="EMBL/GenBank/DDBJ databases">
        <authorList>
            <person name="Varghese N."/>
            <person name="Submissions S."/>
        </authorList>
    </citation>
    <scope>NUCLEOTIDE SEQUENCE [LARGE SCALE GENOMIC DNA]</scope>
    <source>
        <strain evidence="15">ATCC 35263</strain>
    </source>
</reference>
<dbReference type="InterPro" id="IPR005218">
    <property type="entry name" value="Diacylglycerol/lipid_kinase"/>
</dbReference>
<proteinExistence type="inferred from homology"/>
<dbReference type="InterPro" id="IPR045540">
    <property type="entry name" value="YegS/DAGK_C"/>
</dbReference>
<evidence type="ECO:0000256" key="6">
    <source>
        <dbReference type="ARBA" id="ARBA00022741"/>
    </source>
</evidence>
<evidence type="ECO:0000313" key="15">
    <source>
        <dbReference type="Proteomes" id="UP000222056"/>
    </source>
</evidence>
<keyword evidence="12" id="KW-1208">Phospholipid metabolism</keyword>
<dbReference type="GO" id="GO:0004143">
    <property type="term" value="F:ATP-dependent diacylglycerol kinase activity"/>
    <property type="evidence" value="ECO:0007669"/>
    <property type="project" value="TreeGrafter"/>
</dbReference>
<dbReference type="InterPro" id="IPR050187">
    <property type="entry name" value="Lipid_Phosphate_FormReg"/>
</dbReference>
<dbReference type="SMART" id="SM00046">
    <property type="entry name" value="DAGKc"/>
    <property type="match status" value="1"/>
</dbReference>
<comment type="cofactor">
    <cofactor evidence="1">
        <name>Mg(2+)</name>
        <dbReference type="ChEBI" id="CHEBI:18420"/>
    </cofactor>
</comment>
<evidence type="ECO:0000256" key="8">
    <source>
        <dbReference type="ARBA" id="ARBA00022840"/>
    </source>
</evidence>
<name>A0A1H6FXI2_THEAL</name>
<evidence type="ECO:0000256" key="4">
    <source>
        <dbReference type="ARBA" id="ARBA00022679"/>
    </source>
</evidence>
<dbReference type="Proteomes" id="UP000222056">
    <property type="component" value="Unassembled WGS sequence"/>
</dbReference>
<keyword evidence="3" id="KW-0444">Lipid biosynthesis</keyword>
<dbReference type="Gene3D" id="3.40.50.10330">
    <property type="entry name" value="Probable inorganic polyphosphate/atp-NAD kinase, domain 1"/>
    <property type="match status" value="1"/>
</dbReference>
<evidence type="ECO:0000259" key="13">
    <source>
        <dbReference type="PROSITE" id="PS50146"/>
    </source>
</evidence>
<evidence type="ECO:0000256" key="7">
    <source>
        <dbReference type="ARBA" id="ARBA00022777"/>
    </source>
</evidence>
<dbReference type="GO" id="GO:0005524">
    <property type="term" value="F:ATP binding"/>
    <property type="evidence" value="ECO:0007669"/>
    <property type="project" value="UniProtKB-KW"/>
</dbReference>
<gene>
    <name evidence="14" type="ORF">SAMN02745716_1641</name>
</gene>
<evidence type="ECO:0000256" key="12">
    <source>
        <dbReference type="ARBA" id="ARBA00023264"/>
    </source>
</evidence>
<feature type="domain" description="DAGKc" evidence="13">
    <location>
        <begin position="3"/>
        <end position="132"/>
    </location>
</feature>
<evidence type="ECO:0000313" key="14">
    <source>
        <dbReference type="EMBL" id="SEH14465.1"/>
    </source>
</evidence>
<evidence type="ECO:0000256" key="9">
    <source>
        <dbReference type="ARBA" id="ARBA00022842"/>
    </source>
</evidence>
<sequence>MSRGHAEIVLLANPAAGGGRAKLALDCCVAELARRGVAHRAIVADDPDDVRRQAAALAGRQLRVVAVGGDGLLRLVAGELAGSGTPLAICPAGRGNDFARVLGIPREPAAAIAIALEGRERTVDLGRVDGKPFLGIASLGFDSLANEIANKVRVVRGQLVYALGALRALAQWRPARFEVVVDGREFELHGYAVAVANSGCYGGGMWLAPHASLFDGYLDVVATAHASRLRLLRNLPRVFAGTHLALPEVITDRGRTVTVISDRSFDVYADGDPVSRSPCTVTVERGSLRVVVAADRAEATVLVPAESERTGSVVRTPGR</sequence>
<keyword evidence="15" id="KW-1185">Reference proteome</keyword>
<keyword evidence="5" id="KW-0479">Metal-binding</keyword>
<dbReference type="OrthoDB" id="142078at2"/>
<evidence type="ECO:0000256" key="2">
    <source>
        <dbReference type="ARBA" id="ARBA00005983"/>
    </source>
</evidence>
<keyword evidence="9" id="KW-0460">Magnesium</keyword>
<evidence type="ECO:0000256" key="1">
    <source>
        <dbReference type="ARBA" id="ARBA00001946"/>
    </source>
</evidence>
<dbReference type="RefSeq" id="WP_093118029.1">
    <property type="nucleotide sequence ID" value="NZ_FNWJ01000002.1"/>
</dbReference>
<evidence type="ECO:0000256" key="3">
    <source>
        <dbReference type="ARBA" id="ARBA00022516"/>
    </source>
</evidence>
<dbReference type="STRING" id="29539.SAMN02745716_1641"/>
<keyword evidence="4" id="KW-0808">Transferase</keyword>
<dbReference type="AlphaFoldDB" id="A0A1H6FXI2"/>
<dbReference type="EMBL" id="FNWJ01000002">
    <property type="protein sequence ID" value="SEH14465.1"/>
    <property type="molecule type" value="Genomic_DNA"/>
</dbReference>
<keyword evidence="7 14" id="KW-0418">Kinase</keyword>
<dbReference type="PROSITE" id="PS50146">
    <property type="entry name" value="DAGK"/>
    <property type="match status" value="1"/>
</dbReference>
<evidence type="ECO:0000256" key="10">
    <source>
        <dbReference type="ARBA" id="ARBA00023098"/>
    </source>
</evidence>
<keyword evidence="6" id="KW-0547">Nucleotide-binding</keyword>
<keyword evidence="11" id="KW-0594">Phospholipid biosynthesis</keyword>
<keyword evidence="8" id="KW-0067">ATP-binding</keyword>
<dbReference type="GO" id="GO:0008654">
    <property type="term" value="P:phospholipid biosynthetic process"/>
    <property type="evidence" value="ECO:0007669"/>
    <property type="project" value="UniProtKB-KW"/>
</dbReference>
<protein>
    <submittedName>
        <fullName evidence="14">Lipid kinase, YegS/Rv2252/BmrU family</fullName>
    </submittedName>
</protein>
<dbReference type="PANTHER" id="PTHR12358:SF106">
    <property type="entry name" value="LIPID KINASE YEGS"/>
    <property type="match status" value="1"/>
</dbReference>
<dbReference type="GO" id="GO:0005886">
    <property type="term" value="C:plasma membrane"/>
    <property type="evidence" value="ECO:0007669"/>
    <property type="project" value="TreeGrafter"/>
</dbReference>
<dbReference type="InterPro" id="IPR016064">
    <property type="entry name" value="NAD/diacylglycerol_kinase_sf"/>
</dbReference>
<dbReference type="InterPro" id="IPR017438">
    <property type="entry name" value="ATP-NAD_kinase_N"/>
</dbReference>
<dbReference type="PANTHER" id="PTHR12358">
    <property type="entry name" value="SPHINGOSINE KINASE"/>
    <property type="match status" value="1"/>
</dbReference>
<dbReference type="GO" id="GO:0046872">
    <property type="term" value="F:metal ion binding"/>
    <property type="evidence" value="ECO:0007669"/>
    <property type="project" value="UniProtKB-KW"/>
</dbReference>
<dbReference type="Pfam" id="PF19279">
    <property type="entry name" value="YegS_C"/>
    <property type="match status" value="1"/>
</dbReference>
<keyword evidence="10" id="KW-0443">Lipid metabolism</keyword>
<dbReference type="NCBIfam" id="TIGR00147">
    <property type="entry name" value="YegS/Rv2252/BmrU family lipid kinase"/>
    <property type="match status" value="1"/>
</dbReference>
<accession>A0A1H6FXI2</accession>
<evidence type="ECO:0000256" key="5">
    <source>
        <dbReference type="ARBA" id="ARBA00022723"/>
    </source>
</evidence>
<dbReference type="InterPro" id="IPR001206">
    <property type="entry name" value="Diacylglycerol_kinase_cat_dom"/>
</dbReference>
<dbReference type="Pfam" id="PF00781">
    <property type="entry name" value="DAGK_cat"/>
    <property type="match status" value="1"/>
</dbReference>
<organism evidence="14 15">
    <name type="scientific">Thermoleophilum album</name>
    <dbReference type="NCBI Taxonomy" id="29539"/>
    <lineage>
        <taxon>Bacteria</taxon>
        <taxon>Bacillati</taxon>
        <taxon>Actinomycetota</taxon>
        <taxon>Thermoleophilia</taxon>
        <taxon>Thermoleophilales</taxon>
        <taxon>Thermoleophilaceae</taxon>
        <taxon>Thermoleophilum</taxon>
    </lineage>
</organism>
<comment type="similarity">
    <text evidence="2">Belongs to the diacylglycerol/lipid kinase family.</text>
</comment>
<dbReference type="SUPFAM" id="SSF111331">
    <property type="entry name" value="NAD kinase/diacylglycerol kinase-like"/>
    <property type="match status" value="1"/>
</dbReference>
<evidence type="ECO:0000256" key="11">
    <source>
        <dbReference type="ARBA" id="ARBA00023209"/>
    </source>
</evidence>
<dbReference type="Gene3D" id="2.60.200.40">
    <property type="match status" value="1"/>
</dbReference>